<proteinExistence type="predicted"/>
<dbReference type="InParanoid" id="E8MYU5"/>
<sequence length="340" mass="36884">MVVPRLEAYEFVIRAAGYQSTVRQGTGLEPVSVLLVFLQPQAGQGQTYRVFLPLVLQPNSVVIPPYDPQAALNRLNAWRRLAGVPVVQGNPQLHAGCRAHARYTAQNALLGHVEDPQLPNYTAEGDFCGQAGVVSLGAEVYPSDEQMVDALLVSPFHALYALDPRLVEVGFGSYRHADIWGGVFSAAALDVFHGLDSGQSVTPWVFPGWGKTVEYLTYDGRGIPDPLTSCPGYTAPSGTVLIAAFGEGEVEVEWSTLNRGSEVLEHCVLTAATYTHPNPEVQREGRAALWAQGAVLLVPRQPLQAGNWYAFTVRLKDGREAHGLFQTAPTPKQAVTMQVR</sequence>
<feature type="domain" description="SCP" evidence="1">
    <location>
        <begin position="72"/>
        <end position="181"/>
    </location>
</feature>
<organism evidence="2 3">
    <name type="scientific">Anaerolinea thermophila (strain DSM 14523 / JCM 11388 / NBRC 100420 / UNI-1)</name>
    <dbReference type="NCBI Taxonomy" id="926569"/>
    <lineage>
        <taxon>Bacteria</taxon>
        <taxon>Bacillati</taxon>
        <taxon>Chloroflexota</taxon>
        <taxon>Anaerolineae</taxon>
        <taxon>Anaerolineales</taxon>
        <taxon>Anaerolineaceae</taxon>
        <taxon>Anaerolinea</taxon>
    </lineage>
</organism>
<dbReference type="EMBL" id="AP012029">
    <property type="protein sequence ID" value="BAJ64431.1"/>
    <property type="molecule type" value="Genomic_DNA"/>
</dbReference>
<dbReference type="HOGENOM" id="CLU_654960_0_0_0"/>
<evidence type="ECO:0000259" key="1">
    <source>
        <dbReference type="Pfam" id="PF00188"/>
    </source>
</evidence>
<dbReference type="STRING" id="926569.ANT_24050"/>
<reference evidence="2 3" key="1">
    <citation type="submission" date="2010-12" db="EMBL/GenBank/DDBJ databases">
        <title>Whole genome sequence of Anaerolinea thermophila UNI-1.</title>
        <authorList>
            <person name="Narita-Yamada S."/>
            <person name="Kishi E."/>
            <person name="Watanabe Y."/>
            <person name="Takasaki K."/>
            <person name="Ankai A."/>
            <person name="Oguchi A."/>
            <person name="Fukui S."/>
            <person name="Takahashi M."/>
            <person name="Yashiro I."/>
            <person name="Hosoyama A."/>
            <person name="Sekiguchi Y."/>
            <person name="Hanada S."/>
            <person name="Fujita N."/>
        </authorList>
    </citation>
    <scope>NUCLEOTIDE SEQUENCE [LARGE SCALE GENOMIC DNA]</scope>
    <source>
        <strain evidence="3">DSM 14523 / JCM 11388 / NBRC 100420 / UNI-1</strain>
    </source>
</reference>
<dbReference type="Gene3D" id="3.40.33.10">
    <property type="entry name" value="CAP"/>
    <property type="match status" value="1"/>
</dbReference>
<name>E8MYU5_ANATU</name>
<dbReference type="KEGG" id="atm:ANT_24050"/>
<dbReference type="InterPro" id="IPR035940">
    <property type="entry name" value="CAP_sf"/>
</dbReference>
<dbReference type="Proteomes" id="UP000008922">
    <property type="component" value="Chromosome"/>
</dbReference>
<accession>E8MYU5</accession>
<dbReference type="CDD" id="cd05379">
    <property type="entry name" value="CAP_bacterial"/>
    <property type="match status" value="1"/>
</dbReference>
<keyword evidence="3" id="KW-1185">Reference proteome</keyword>
<protein>
    <recommendedName>
        <fullName evidence="1">SCP domain-containing protein</fullName>
    </recommendedName>
</protein>
<dbReference type="AlphaFoldDB" id="E8MYU5"/>
<evidence type="ECO:0000313" key="2">
    <source>
        <dbReference type="EMBL" id="BAJ64431.1"/>
    </source>
</evidence>
<dbReference type="RefSeq" id="WP_013560787.1">
    <property type="nucleotide sequence ID" value="NC_014960.1"/>
</dbReference>
<dbReference type="Pfam" id="PF00188">
    <property type="entry name" value="CAP"/>
    <property type="match status" value="1"/>
</dbReference>
<dbReference type="eggNOG" id="COG2340">
    <property type="taxonomic scope" value="Bacteria"/>
</dbReference>
<gene>
    <name evidence="2" type="ordered locus">ANT_24050</name>
</gene>
<evidence type="ECO:0000313" key="3">
    <source>
        <dbReference type="Proteomes" id="UP000008922"/>
    </source>
</evidence>
<dbReference type="OrthoDB" id="161972at2"/>
<dbReference type="SUPFAM" id="SSF55797">
    <property type="entry name" value="PR-1-like"/>
    <property type="match status" value="1"/>
</dbReference>
<dbReference type="InterPro" id="IPR014044">
    <property type="entry name" value="CAP_dom"/>
</dbReference>